<dbReference type="InterPro" id="IPR036322">
    <property type="entry name" value="WD40_repeat_dom_sf"/>
</dbReference>
<dbReference type="Gene3D" id="2.130.10.10">
    <property type="entry name" value="YVTN repeat-like/Quinoprotein amine dehydrogenase"/>
    <property type="match status" value="1"/>
</dbReference>
<protein>
    <submittedName>
        <fullName evidence="5">Uncharacterized protein</fullName>
    </submittedName>
</protein>
<dbReference type="FunCoup" id="A0A409Y589">
    <property type="interactions" value="82"/>
</dbReference>
<dbReference type="InterPro" id="IPR015943">
    <property type="entry name" value="WD40/YVTN_repeat-like_dom_sf"/>
</dbReference>
<keyword evidence="6" id="KW-1185">Reference proteome</keyword>
<feature type="region of interest" description="Disordered" evidence="4">
    <location>
        <begin position="50"/>
        <end position="137"/>
    </location>
</feature>
<comment type="caution">
    <text evidence="5">The sequence shown here is derived from an EMBL/GenBank/DDBJ whole genome shotgun (WGS) entry which is preliminary data.</text>
</comment>
<gene>
    <name evidence="5" type="ORF">CVT26_003187</name>
</gene>
<keyword evidence="1 3" id="KW-0853">WD repeat</keyword>
<sequence length="626" mass="68443">MENDSTFVAPEGVYSVTDEHKPNQQQNTAMSIGTPVYPAKVSTVVVRFPATKQGNAPGFASLLGGKSESKKDKSEKASKDREDGVSLSSSDTPDESDPPPPSSQEHVTNTSQSHTLFSQSSSTASGKKKVATRPKHNIRTTSSTFITRIQTAEGLTRTLQSKQGDVTFLFYNLAKSFVWIEAGSKAKEPLSKIAFSAHPTCHDVNISTATAERLDVIIGFNTGDLIWLDPINSRYGLRWVPASPTLFLVSYADGTIIVYDKDREDGTFTPQDPTTPMVDGHSPLSPNDEGLPQEWDPLDNILVTMPPWHPINSAANALNASGKAEKEKTAKNPVSHWRVSKQSVVDFVFSPDVRYVAAISEDGCLRVIDATAEQLVDCYASYFGALTCVAWSPDGRFILTGGQDDLLTIFSPLEQRVIARCQGHSSFVSSVAFDDLRCDGRTYRFGSVGEDNKLILWDFSTGALHRPKFQATHHQRMSMSSTLSLAFRRDRSVQYLPSIVSPGIDDVPSPRYHPAPSRNDVAFVQPVLNNAVHNRGFSFLVPIGRSLTRQEEKNDAEDETDESGSGHSAGAPSVMEDDGENDSAQDLDASMEDLDDEGTADTEDMDELIEGETEEYEEDLDASDTI</sequence>
<dbReference type="SUPFAM" id="SSF50978">
    <property type="entry name" value="WD40 repeat-like"/>
    <property type="match status" value="1"/>
</dbReference>
<feature type="compositionally biased region" description="Basic and acidic residues" evidence="4">
    <location>
        <begin position="67"/>
        <end position="84"/>
    </location>
</feature>
<feature type="repeat" description="WD" evidence="3">
    <location>
        <begin position="379"/>
        <end position="411"/>
    </location>
</feature>
<dbReference type="InterPro" id="IPR051362">
    <property type="entry name" value="WD_repeat_creC_regulators"/>
</dbReference>
<accession>A0A409Y589</accession>
<dbReference type="SMART" id="SM00320">
    <property type="entry name" value="WD40"/>
    <property type="match status" value="4"/>
</dbReference>
<dbReference type="EMBL" id="NHYE01001142">
    <property type="protein sequence ID" value="PPQ98143.1"/>
    <property type="molecule type" value="Genomic_DNA"/>
</dbReference>
<evidence type="ECO:0000256" key="3">
    <source>
        <dbReference type="PROSITE-ProRule" id="PRU00221"/>
    </source>
</evidence>
<feature type="region of interest" description="Disordered" evidence="4">
    <location>
        <begin position="548"/>
        <end position="626"/>
    </location>
</feature>
<dbReference type="STRING" id="231916.A0A409Y589"/>
<evidence type="ECO:0000256" key="1">
    <source>
        <dbReference type="ARBA" id="ARBA00022574"/>
    </source>
</evidence>
<name>A0A409Y589_9AGAR</name>
<evidence type="ECO:0000256" key="4">
    <source>
        <dbReference type="SAM" id="MobiDB-lite"/>
    </source>
</evidence>
<feature type="compositionally biased region" description="Basic residues" evidence="4">
    <location>
        <begin position="126"/>
        <end position="137"/>
    </location>
</feature>
<dbReference type="PROSITE" id="PS50082">
    <property type="entry name" value="WD_REPEATS_2"/>
    <property type="match status" value="1"/>
</dbReference>
<dbReference type="PANTHER" id="PTHR14107">
    <property type="entry name" value="WD REPEAT PROTEIN"/>
    <property type="match status" value="1"/>
</dbReference>
<dbReference type="OrthoDB" id="3367at2759"/>
<dbReference type="InterPro" id="IPR001680">
    <property type="entry name" value="WD40_rpt"/>
</dbReference>
<dbReference type="Proteomes" id="UP000284706">
    <property type="component" value="Unassembled WGS sequence"/>
</dbReference>
<reference evidence="5 6" key="1">
    <citation type="journal article" date="2018" name="Evol. Lett.">
        <title>Horizontal gene cluster transfer increased hallucinogenic mushroom diversity.</title>
        <authorList>
            <person name="Reynolds H.T."/>
            <person name="Vijayakumar V."/>
            <person name="Gluck-Thaler E."/>
            <person name="Korotkin H.B."/>
            <person name="Matheny P.B."/>
            <person name="Slot J.C."/>
        </authorList>
    </citation>
    <scope>NUCLEOTIDE SEQUENCE [LARGE SCALE GENOMIC DNA]</scope>
    <source>
        <strain evidence="5 6">SRW20</strain>
    </source>
</reference>
<evidence type="ECO:0000313" key="5">
    <source>
        <dbReference type="EMBL" id="PPQ98143.1"/>
    </source>
</evidence>
<dbReference type="PANTHER" id="PTHR14107:SF16">
    <property type="entry name" value="AT02583P"/>
    <property type="match status" value="1"/>
</dbReference>
<evidence type="ECO:0000313" key="6">
    <source>
        <dbReference type="Proteomes" id="UP000284706"/>
    </source>
</evidence>
<dbReference type="GO" id="GO:0051286">
    <property type="term" value="C:cell tip"/>
    <property type="evidence" value="ECO:0007669"/>
    <property type="project" value="TreeGrafter"/>
</dbReference>
<dbReference type="GO" id="GO:0045013">
    <property type="term" value="P:carbon catabolite repression of transcription"/>
    <property type="evidence" value="ECO:0007669"/>
    <property type="project" value="TreeGrafter"/>
</dbReference>
<dbReference type="InParanoid" id="A0A409Y589"/>
<dbReference type="Pfam" id="PF00400">
    <property type="entry name" value="WD40"/>
    <property type="match status" value="1"/>
</dbReference>
<feature type="region of interest" description="Disordered" evidence="4">
    <location>
        <begin position="1"/>
        <end position="36"/>
    </location>
</feature>
<organism evidence="5 6">
    <name type="scientific">Gymnopilus dilepis</name>
    <dbReference type="NCBI Taxonomy" id="231916"/>
    <lineage>
        <taxon>Eukaryota</taxon>
        <taxon>Fungi</taxon>
        <taxon>Dikarya</taxon>
        <taxon>Basidiomycota</taxon>
        <taxon>Agaricomycotina</taxon>
        <taxon>Agaricomycetes</taxon>
        <taxon>Agaricomycetidae</taxon>
        <taxon>Agaricales</taxon>
        <taxon>Agaricineae</taxon>
        <taxon>Hymenogastraceae</taxon>
        <taxon>Gymnopilus</taxon>
    </lineage>
</organism>
<dbReference type="GO" id="GO:0032153">
    <property type="term" value="C:cell division site"/>
    <property type="evidence" value="ECO:0007669"/>
    <property type="project" value="TreeGrafter"/>
</dbReference>
<feature type="compositionally biased region" description="Low complexity" evidence="4">
    <location>
        <begin position="110"/>
        <end position="125"/>
    </location>
</feature>
<proteinExistence type="predicted"/>
<feature type="compositionally biased region" description="Acidic residues" evidence="4">
    <location>
        <begin position="575"/>
        <end position="626"/>
    </location>
</feature>
<keyword evidence="2" id="KW-0677">Repeat</keyword>
<dbReference type="GO" id="GO:0005634">
    <property type="term" value="C:nucleus"/>
    <property type="evidence" value="ECO:0007669"/>
    <property type="project" value="TreeGrafter"/>
</dbReference>
<evidence type="ECO:0000256" key="2">
    <source>
        <dbReference type="ARBA" id="ARBA00022737"/>
    </source>
</evidence>
<dbReference type="AlphaFoldDB" id="A0A409Y589"/>